<dbReference type="RefSeq" id="WP_083606029.1">
    <property type="nucleotide sequence ID" value="NZ_FRDM01000003.1"/>
</dbReference>
<dbReference type="Pfam" id="PF08447">
    <property type="entry name" value="PAS_3"/>
    <property type="match status" value="1"/>
</dbReference>
<dbReference type="SUPFAM" id="SSF81606">
    <property type="entry name" value="PP2C-like"/>
    <property type="match status" value="1"/>
</dbReference>
<dbReference type="InterPro" id="IPR001610">
    <property type="entry name" value="PAC"/>
</dbReference>
<dbReference type="SUPFAM" id="SSF55785">
    <property type="entry name" value="PYP-like sensor domain (PAS domain)"/>
    <property type="match status" value="2"/>
</dbReference>
<evidence type="ECO:0000259" key="3">
    <source>
        <dbReference type="PROSITE" id="PS50112"/>
    </source>
</evidence>
<accession>A0A1M7SQ11</accession>
<feature type="domain" description="PAC" evidence="4">
    <location>
        <begin position="242"/>
        <end position="292"/>
    </location>
</feature>
<feature type="domain" description="PAS" evidence="3">
    <location>
        <begin position="167"/>
        <end position="239"/>
    </location>
</feature>
<dbReference type="SMART" id="SM00091">
    <property type="entry name" value="PAS"/>
    <property type="match status" value="2"/>
</dbReference>
<dbReference type="PROSITE" id="PS51746">
    <property type="entry name" value="PPM_2"/>
    <property type="match status" value="1"/>
</dbReference>
<reference evidence="6 7" key="1">
    <citation type="submission" date="2016-12" db="EMBL/GenBank/DDBJ databases">
        <authorList>
            <person name="Song W.-J."/>
            <person name="Kurnit D.M."/>
        </authorList>
    </citation>
    <scope>NUCLEOTIDE SEQUENCE [LARGE SCALE GENOMIC DNA]</scope>
    <source>
        <strain evidence="6 7">DSM 43162</strain>
    </source>
</reference>
<organism evidence="6 7">
    <name type="scientific">Geodermatophilus obscurus</name>
    <dbReference type="NCBI Taxonomy" id="1861"/>
    <lineage>
        <taxon>Bacteria</taxon>
        <taxon>Bacillati</taxon>
        <taxon>Actinomycetota</taxon>
        <taxon>Actinomycetes</taxon>
        <taxon>Geodermatophilales</taxon>
        <taxon>Geodermatophilaceae</taxon>
        <taxon>Geodermatophilus</taxon>
    </lineage>
</organism>
<dbReference type="SMART" id="SM00065">
    <property type="entry name" value="GAF"/>
    <property type="match status" value="2"/>
</dbReference>
<dbReference type="InterPro" id="IPR000014">
    <property type="entry name" value="PAS"/>
</dbReference>
<evidence type="ECO:0000259" key="5">
    <source>
        <dbReference type="PROSITE" id="PS51746"/>
    </source>
</evidence>
<dbReference type="InterPro" id="IPR036457">
    <property type="entry name" value="PPM-type-like_dom_sf"/>
</dbReference>
<dbReference type="InterPro" id="IPR035965">
    <property type="entry name" value="PAS-like_dom_sf"/>
</dbReference>
<dbReference type="Gene3D" id="3.30.450.20">
    <property type="entry name" value="PAS domain"/>
    <property type="match status" value="2"/>
</dbReference>
<dbReference type="InterPro" id="IPR013655">
    <property type="entry name" value="PAS_fold_3"/>
</dbReference>
<dbReference type="InterPro" id="IPR003018">
    <property type="entry name" value="GAF"/>
</dbReference>
<dbReference type="GO" id="GO:0016791">
    <property type="term" value="F:phosphatase activity"/>
    <property type="evidence" value="ECO:0007669"/>
    <property type="project" value="TreeGrafter"/>
</dbReference>
<dbReference type="PANTHER" id="PTHR43156:SF2">
    <property type="entry name" value="STAGE II SPORULATION PROTEIN E"/>
    <property type="match status" value="1"/>
</dbReference>
<sequence>MRSVPPEGAGGGGGRGLTGARRTTALNQIAALAARLVGSSASQVSLLSDVQTVAGGSGLAPGAVGSQGPLEDSLCTVTADLGGPLVVPDAALDPRVSGLPPVASGAVGSYLGVPLADTDGRPLGALCVFDPGPRQWSPSDVAVLQQLARAVVTELEFAAVSAAHRADRARWDLAAEAGGVGTFDLDLTNGALLLDDRLLELSGLDRASFGGRAEDVYAHVHPDDVEDVISRVQRAVDTAGSYEAEYRIVLAGGSHRWVTARGRVVDDDGAAHLVGVAHDTTAQREPMQRTAEMLEGLAVAFIAMDRDWVMTHVNAEAERIAGRPRAELLGRTLWEVFPATVGTEFEENYRRAAGTGVPVVFDAHYPAPLDVWVEVRAVPGPHGLALYFLDITERVRSQRRVELLAQVAAELSGTLDAAVAVARLAQLVVPALADWCLVTLVGEDWRSGPRRGLRDVGWWHADPDLLPVVADYARERVPALTDTSFVARALSTGRPVVVEEDATARIRAVLSPGPAHELLEQLAPDGFAVLPLRGRGRTVGLLTLFTGSGRGPISAVDLATATDIAGRAGLALDNARLYRQQRQLAEDLQRSLLTAPAQPDHLQVVVRYTPAAAAAQVGGDWYDAFLQPGGATVVTIGDVLGHNTEAAAVMGQLRSMLRAIAVTTGAGPAEVLRRVDEAMTTLQMGTTATAVVVRLEQTEDQALRGVTQVHWSNAGHPPPMVVNPDGTVLPLTGLRADLLLGVDDSARRRQYEVTLDRDAVLVLYTDGLVERRDQDLDHGLDRLREALEDLAGRDLDELCDELLTRMLDGHSDDDVALIALRLHRQDRPRPPAAGPNRIPPNVADSPDVVPQPD</sequence>
<name>A0A1M7SQ11_9ACTN</name>
<keyword evidence="1" id="KW-0378">Hydrolase</keyword>
<dbReference type="SMART" id="SM00086">
    <property type="entry name" value="PAC"/>
    <property type="match status" value="1"/>
</dbReference>
<dbReference type="PANTHER" id="PTHR43156">
    <property type="entry name" value="STAGE II SPORULATION PROTEIN E-RELATED"/>
    <property type="match status" value="1"/>
</dbReference>
<dbReference type="InterPro" id="IPR001932">
    <property type="entry name" value="PPM-type_phosphatase-like_dom"/>
</dbReference>
<dbReference type="EMBL" id="FRDM01000003">
    <property type="protein sequence ID" value="SHN60555.1"/>
    <property type="molecule type" value="Genomic_DNA"/>
</dbReference>
<dbReference type="Pfam" id="PF07228">
    <property type="entry name" value="SpoIIE"/>
    <property type="match status" value="1"/>
</dbReference>
<dbReference type="AlphaFoldDB" id="A0A1M7SQ11"/>
<feature type="domain" description="PAS" evidence="3">
    <location>
        <begin position="286"/>
        <end position="356"/>
    </location>
</feature>
<dbReference type="NCBIfam" id="TIGR00229">
    <property type="entry name" value="sensory_box"/>
    <property type="match status" value="1"/>
</dbReference>
<evidence type="ECO:0000313" key="6">
    <source>
        <dbReference type="EMBL" id="SHN60555.1"/>
    </source>
</evidence>
<evidence type="ECO:0000256" key="1">
    <source>
        <dbReference type="ARBA" id="ARBA00022801"/>
    </source>
</evidence>
<dbReference type="SUPFAM" id="SSF55781">
    <property type="entry name" value="GAF domain-like"/>
    <property type="match status" value="2"/>
</dbReference>
<dbReference type="InterPro" id="IPR013656">
    <property type="entry name" value="PAS_4"/>
</dbReference>
<dbReference type="CDD" id="cd00130">
    <property type="entry name" value="PAS"/>
    <property type="match status" value="2"/>
</dbReference>
<dbReference type="Pfam" id="PF01590">
    <property type="entry name" value="GAF"/>
    <property type="match status" value="1"/>
</dbReference>
<dbReference type="SMART" id="SM00331">
    <property type="entry name" value="PP2C_SIG"/>
    <property type="match status" value="1"/>
</dbReference>
<gene>
    <name evidence="6" type="ORF">SAMN05660350_00986</name>
</gene>
<dbReference type="PROSITE" id="PS50112">
    <property type="entry name" value="PAS"/>
    <property type="match status" value="2"/>
</dbReference>
<dbReference type="InterPro" id="IPR029016">
    <property type="entry name" value="GAF-like_dom_sf"/>
</dbReference>
<protein>
    <submittedName>
        <fullName evidence="6">PAS domain S-box-containing protein</fullName>
    </submittedName>
</protein>
<dbReference type="Pfam" id="PF13185">
    <property type="entry name" value="GAF_2"/>
    <property type="match status" value="1"/>
</dbReference>
<dbReference type="Proteomes" id="UP000184428">
    <property type="component" value="Unassembled WGS sequence"/>
</dbReference>
<evidence type="ECO:0000259" key="4">
    <source>
        <dbReference type="PROSITE" id="PS50113"/>
    </source>
</evidence>
<evidence type="ECO:0000313" key="7">
    <source>
        <dbReference type="Proteomes" id="UP000184428"/>
    </source>
</evidence>
<dbReference type="Gene3D" id="3.60.40.10">
    <property type="entry name" value="PPM-type phosphatase domain"/>
    <property type="match status" value="1"/>
</dbReference>
<proteinExistence type="predicted"/>
<dbReference type="InterPro" id="IPR000700">
    <property type="entry name" value="PAS-assoc_C"/>
</dbReference>
<feature type="domain" description="PPM-type phosphatase" evidence="5">
    <location>
        <begin position="605"/>
        <end position="822"/>
    </location>
</feature>
<dbReference type="Gene3D" id="3.30.450.40">
    <property type="match status" value="2"/>
</dbReference>
<dbReference type="InterPro" id="IPR052016">
    <property type="entry name" value="Bact_Sigma-Reg"/>
</dbReference>
<dbReference type="PROSITE" id="PS50113">
    <property type="entry name" value="PAC"/>
    <property type="match status" value="1"/>
</dbReference>
<dbReference type="Pfam" id="PF08448">
    <property type="entry name" value="PAS_4"/>
    <property type="match status" value="1"/>
</dbReference>
<feature type="region of interest" description="Disordered" evidence="2">
    <location>
        <begin position="826"/>
        <end position="853"/>
    </location>
</feature>
<evidence type="ECO:0000256" key="2">
    <source>
        <dbReference type="SAM" id="MobiDB-lite"/>
    </source>
</evidence>